<sequence>MDSLIDELKRGHLSYITTKRMEENLRDQVVAKIDSQFLKECFENLVLNFKEGLFVLTGGAATLSHLSDDNNDIEKNKLKCLDLEYYNDNGLNLHVAHSSLQHCVNIYYEKLKELTENVRASDLFTIFKCYQNGAFKLQGPTHFKLLQNINCIKTVYNKQFDLVRYCLQINAINNNITEYRGQKIKFRTSSSIKFNVYFVNVLVMKHQFINDRCIKSIFLFGNNYQVLVPSLQRVLNDQILCLLKDIFTDKYEYKVKRRTNYIKKLFAKLPNDARNLCVNQINDCNMHRKETIVDFIKRILDVNGPLIGCRKLIHVYLNSDTFNEKVPSYVADQINYPHRDHDQRWKEFMSTIYLFE</sequence>
<gene>
    <name evidence="1" type="ORF">Oxoc_ORF99</name>
</gene>
<dbReference type="InterPro" id="IPR010785">
    <property type="entry name" value="AcMNPV_AC18"/>
</dbReference>
<accession>A0A2L0WU71</accession>
<reference evidence="1 2" key="1">
    <citation type="journal article" date="2018" name="PLoS ONE">
        <title>Genome analysis of a novel Group I alphabaculovirus obtained from Oxyplax ochracea.</title>
        <authorList>
            <person name="Wang J."/>
            <person name="Hou D."/>
            <person name="Wang Q."/>
            <person name="Kuang W."/>
            <person name="Zhang L."/>
            <person name="Li J."/>
            <person name="Shen S."/>
            <person name="Deng F."/>
            <person name="Wang H."/>
            <person name="Hu Z."/>
            <person name="Wang M."/>
        </authorList>
    </citation>
    <scope>NUCLEOTIDE SEQUENCE [LARGE SCALE GENOMIC DNA]</scope>
    <source>
        <strain evidence="1">435</strain>
    </source>
</reference>
<keyword evidence="2" id="KW-1185">Reference proteome</keyword>
<organism evidence="1 2">
    <name type="scientific">Oxyplax ochracea nucleopolyhedrovirus</name>
    <dbReference type="NCBI Taxonomy" id="2083176"/>
    <lineage>
        <taxon>Viruses</taxon>
        <taxon>Viruses incertae sedis</taxon>
        <taxon>Naldaviricetes</taxon>
        <taxon>Lefavirales</taxon>
        <taxon>Baculoviridae</taxon>
        <taxon>Alphabaculovirus</taxon>
        <taxon>Alphabaculovirus oxochraceae</taxon>
    </lineage>
</organism>
<proteinExistence type="predicted"/>
<evidence type="ECO:0000313" key="1">
    <source>
        <dbReference type="EMBL" id="AVA31198.1"/>
    </source>
</evidence>
<dbReference type="Pfam" id="PF07134">
    <property type="entry name" value="AcMNPV_Orf18"/>
    <property type="match status" value="1"/>
</dbReference>
<protein>
    <submittedName>
        <fullName evidence="1">Ac18</fullName>
    </submittedName>
</protein>
<evidence type="ECO:0000313" key="2">
    <source>
        <dbReference type="Proteomes" id="UP000297028"/>
    </source>
</evidence>
<dbReference type="Proteomes" id="UP000297028">
    <property type="component" value="Segment"/>
</dbReference>
<name>A0A2L0WU71_9ABAC</name>
<dbReference type="EMBL" id="MF143631">
    <property type="protein sequence ID" value="AVA31198.1"/>
    <property type="molecule type" value="Genomic_DNA"/>
</dbReference>